<dbReference type="SUPFAM" id="SSF48371">
    <property type="entry name" value="ARM repeat"/>
    <property type="match status" value="2"/>
</dbReference>
<comment type="subcellular location">
    <subcellularLocation>
        <location evidence="1 10">Nucleus</location>
        <location evidence="1 10">Nucleolus</location>
    </subcellularLocation>
</comment>
<evidence type="ECO:0000256" key="7">
    <source>
        <dbReference type="ARBA" id="ARBA00023242"/>
    </source>
</evidence>
<comment type="function">
    <text evidence="9">Involved in nucleolar processing of pre-18S ribosomal RNA. Involved in ribosome biosynthesis.</text>
</comment>
<dbReference type="InterPro" id="IPR022125">
    <property type="entry name" value="U3snoRNP10_N"/>
</dbReference>
<feature type="coiled-coil region" evidence="11">
    <location>
        <begin position="1786"/>
        <end position="1813"/>
    </location>
</feature>
<protein>
    <recommendedName>
        <fullName evidence="4 10">U3 small nucleolar RNA-associated protein 10</fullName>
    </recommendedName>
</protein>
<dbReference type="GO" id="GO:0032040">
    <property type="term" value="C:small-subunit processome"/>
    <property type="evidence" value="ECO:0007669"/>
    <property type="project" value="TreeGrafter"/>
</dbReference>
<evidence type="ECO:0000256" key="2">
    <source>
        <dbReference type="ARBA" id="ARBA00010559"/>
    </source>
</evidence>
<dbReference type="eggNOG" id="KOG1837">
    <property type="taxonomic scope" value="Eukaryota"/>
</dbReference>
<dbReference type="FunCoup" id="G1XJC8">
    <property type="interactions" value="1068"/>
</dbReference>
<dbReference type="STRING" id="756982.G1XJC8"/>
<dbReference type="Proteomes" id="UP000008784">
    <property type="component" value="Unassembled WGS sequence"/>
</dbReference>
<dbReference type="HOGENOM" id="CLU_001128_3_1_1"/>
<gene>
    <name evidence="13" type="ORF">AOL_s00097g455</name>
</gene>
<dbReference type="PANTHER" id="PTHR13457:SF1">
    <property type="entry name" value="HEAT REPEAT-CONTAINING PROTEIN 1"/>
    <property type="match status" value="1"/>
</dbReference>
<dbReference type="Pfam" id="PF23243">
    <property type="entry name" value="HEAT_HEATR1"/>
    <property type="match status" value="1"/>
</dbReference>
<keyword evidence="11" id="KW-0175">Coiled coil</keyword>
<dbReference type="GO" id="GO:0030515">
    <property type="term" value="F:snoRNA binding"/>
    <property type="evidence" value="ECO:0007669"/>
    <property type="project" value="TreeGrafter"/>
</dbReference>
<name>G1XJC8_ARTOA</name>
<dbReference type="InterPro" id="IPR016024">
    <property type="entry name" value="ARM-type_fold"/>
</dbReference>
<dbReference type="Pfam" id="PF12397">
    <property type="entry name" value="U3snoRNP10"/>
    <property type="match status" value="1"/>
</dbReference>
<keyword evidence="5 10" id="KW-0690">Ribosome biogenesis</keyword>
<dbReference type="GeneID" id="22895516"/>
<dbReference type="SMART" id="SM01036">
    <property type="entry name" value="BP28CT"/>
    <property type="match status" value="1"/>
</dbReference>
<evidence type="ECO:0000256" key="1">
    <source>
        <dbReference type="ARBA" id="ARBA00004604"/>
    </source>
</evidence>
<evidence type="ECO:0000256" key="6">
    <source>
        <dbReference type="ARBA" id="ARBA00022552"/>
    </source>
</evidence>
<keyword evidence="7 10" id="KW-0539">Nucleus</keyword>
<dbReference type="Pfam" id="PF08146">
    <property type="entry name" value="BP28CT"/>
    <property type="match status" value="1"/>
</dbReference>
<dbReference type="InterPro" id="IPR056473">
    <property type="entry name" value="HEAT_Utp10/HEAT1"/>
</dbReference>
<evidence type="ECO:0000313" key="14">
    <source>
        <dbReference type="Proteomes" id="UP000008784"/>
    </source>
</evidence>
<evidence type="ECO:0000313" key="13">
    <source>
        <dbReference type="EMBL" id="EGX46707.1"/>
    </source>
</evidence>
<dbReference type="EMBL" id="ADOT01000176">
    <property type="protein sequence ID" value="EGX46707.1"/>
    <property type="molecule type" value="Genomic_DNA"/>
</dbReference>
<evidence type="ECO:0000256" key="4">
    <source>
        <dbReference type="ARBA" id="ARBA00015399"/>
    </source>
</evidence>
<evidence type="ECO:0000256" key="11">
    <source>
        <dbReference type="SAM" id="Coils"/>
    </source>
</evidence>
<sequence length="1849" mass="204101">MASTLASQLQSLQKNRPSTLSSTVDPKALRKLHSVSLLFTPEHAATQDFDTIYSICYEGFEELCSLDRRFAVFERSLFSEQSVTVDRDTLSKADNEKLDENVKSFLGLLGAWALVKSGVKALEWLVRRFRVHYHNSSLLILTFLPYHQHPFFLRLLSILPQPLPDAFKFLTSYRKSIGTPIPRSVLIQSLTTRPVVFDLLAQHVTSIIKAGYGHATLARFWSALSVETLGAMLDRTATKSRTGITEDDVARQMLPIIADSLQAGKRMSEFQIGTYMLLSLLASRVVLEDSVLCATMESVAASWSAETVAPAIAALSLLSQQREGFAPVAPAGVAVAFLKVENVADKLLALGEKYRVDKLAVGLCLAVVETEKLWGFKSCSFVKAIFEKGRVTEGQKEAIMHSLIEAVLKTSGAEGPLKDLLGVFKENEVLIKVLKGRDDELERLELSLGMVLVEDPQGEMKSIEAAPESKSSDEEKLKAQEPKIQEKFDATITALPETTKEVSFLQSVESTLYPLLCQALLAAAANKEKLVPALFSHPVLASSTLRTTFIIRFSLDGFPVVAKEAALEVLKEDIKNADVADYQALLPYLMAILLDASQRVRRAAIICIAAIYAKYKSVDKKARKSTTPEVWAKKDIYGPSSEQVKWISFEELYKFVDAISSSGVEGCMLDSTQIIRSFATAVGSLKTAIKKSILAYIASHVLSTPQLHIKTALLSLINGVSGSTRTDLLLPLFVWWKKAVETKEVSGVAPVEIQKFQDQLINGVDVKDHGDGVNALVAVIKSSSTDPGKKEFASKASARLQKLWNDGLRAEVKPVLAMSLIKLIVGTRQPDLHDIVSSEALQILRNVTLTSEIYTAFINEVTPDHPADNLRSNARRKRSFSREVEARLPQHMKELTIVLELLEADLPERFPDLLPLMFTVLGRALEYAEAAPVGGDYMIQVLLSCLTAIVTGYKQQHPGQVLDTNSVRADLIVNCIRSTSSPQLQNSALLLIATLADTAPDVVLHSVMPIFTFMGANVLSQDDEYSAHVIEQTIHRVIPPLLESLRRGHVKDPEAGVSEIMSNFVAAFQHVPAHRRMKMYLSLSQSMGTNEYLHALLLLLGEKCYEEKMAGRHMAVTIAEFCENFCAGFPASEQMGAFVKYLEVCVDLAGGSPKKQTLQIFKEKQMSEAKRAEVVTALLELLSVILGSRKLKNLVSSAQKGAGEEVVVLKGCFVDAVKQCLQAGQWGGKVATGEASSQYRELEGETNCYTAAESCLKALLDLLPIPLFVTITGELVKDAASPYRTGILATFKSRITSETKKSSQDAALDFLPELACLLQDGSAPLNLRAEAVSCVTVITDKYGKEKQDAIANLLDTITGEQAFGSDDQGLQVLSILCLISMTKCLGGRIIPALPKIAPPALALLEKELEQETPMFLVHNAVCPLLEDLVKTIPNFMQSYLERMLKVSYQAALKGLQLNEVSDDEDMDEDIAGHLTTAPTVRAELLSAVAKKIATKPLVKAVLGTWTTATECGVPALKQLFTLLAKAIELCPKSEFGPIQDMLFKVFLLSFDVRNLVLPLADEEGVREVEELMYKAMLQMVFKLNDKVFRPFFGRLLRFSSEVGGDNVEERKNRRLQTFYGFFNTFLEGLGSIVTNYYSHVLDNAIGFLESVKELAEAEKAGVEKLYSLVITSLTKSFANDQDEFWQSPTNFEKIQPVLMGQLELAHGGEEEENLPISTLVVQAVGELSMAAHTDDHDKIINSAVLKAMRSEDADVRLVAIKMMEELYERHKEEWIGLLPETMPAIAELMEDDVEEVEREVQKLIVKIEEYYGEKLETLLTELFLAREQLILRGVILHSLYELNVDKLAN</sequence>
<evidence type="ECO:0000256" key="5">
    <source>
        <dbReference type="ARBA" id="ARBA00022517"/>
    </source>
</evidence>
<dbReference type="GO" id="GO:0045943">
    <property type="term" value="P:positive regulation of transcription by RNA polymerase I"/>
    <property type="evidence" value="ECO:0007669"/>
    <property type="project" value="TreeGrafter"/>
</dbReference>
<dbReference type="RefSeq" id="XP_011124590.1">
    <property type="nucleotide sequence ID" value="XM_011126288.1"/>
</dbReference>
<comment type="caution">
    <text evidence="13">The sequence shown here is derived from an EMBL/GenBank/DDBJ whole genome shotgun (WGS) entry which is preliminary data.</text>
</comment>
<evidence type="ECO:0000256" key="10">
    <source>
        <dbReference type="RuleBase" id="RU367065"/>
    </source>
</evidence>
<dbReference type="Gene3D" id="1.25.10.10">
    <property type="entry name" value="Leucine-rich Repeat Variant"/>
    <property type="match status" value="3"/>
</dbReference>
<dbReference type="GO" id="GO:0000462">
    <property type="term" value="P:maturation of SSU-rRNA from tricistronic rRNA transcript (SSU-rRNA, 5.8S rRNA, LSU-rRNA)"/>
    <property type="evidence" value="ECO:0007669"/>
    <property type="project" value="TreeGrafter"/>
</dbReference>
<proteinExistence type="inferred from homology"/>
<dbReference type="InterPro" id="IPR040191">
    <property type="entry name" value="UTP10"/>
</dbReference>
<dbReference type="OrthoDB" id="31183at2759"/>
<keyword evidence="6 10" id="KW-0698">rRNA processing</keyword>
<keyword evidence="14" id="KW-1185">Reference proteome</keyword>
<feature type="domain" description="BP28 C-terminal" evidence="12">
    <location>
        <begin position="1532"/>
        <end position="1684"/>
    </location>
</feature>
<dbReference type="GO" id="GO:0030686">
    <property type="term" value="C:90S preribosome"/>
    <property type="evidence" value="ECO:0007669"/>
    <property type="project" value="TreeGrafter"/>
</dbReference>
<dbReference type="PANTHER" id="PTHR13457">
    <property type="entry name" value="BAP28"/>
    <property type="match status" value="1"/>
</dbReference>
<evidence type="ECO:0000256" key="9">
    <source>
        <dbReference type="ARBA" id="ARBA00025076"/>
    </source>
</evidence>
<accession>G1XJC8</accession>
<reference evidence="13 14" key="1">
    <citation type="journal article" date="2011" name="PLoS Pathog.">
        <title>Genomic and proteomic analyses of the fungus Arthrobotrys oligospora provide insights into nematode-trap formation.</title>
        <authorList>
            <person name="Yang J."/>
            <person name="Wang L."/>
            <person name="Ji X."/>
            <person name="Feng Y."/>
            <person name="Li X."/>
            <person name="Zou C."/>
            <person name="Xu J."/>
            <person name="Ren Y."/>
            <person name="Mi Q."/>
            <person name="Wu J."/>
            <person name="Liu S."/>
            <person name="Liu Y."/>
            <person name="Huang X."/>
            <person name="Wang H."/>
            <person name="Niu X."/>
            <person name="Li J."/>
            <person name="Liang L."/>
            <person name="Luo Y."/>
            <person name="Ji K."/>
            <person name="Zhou W."/>
            <person name="Yu Z."/>
            <person name="Li G."/>
            <person name="Liu Y."/>
            <person name="Li L."/>
            <person name="Qiao M."/>
            <person name="Feng L."/>
            <person name="Zhang K.-Q."/>
        </authorList>
    </citation>
    <scope>NUCLEOTIDE SEQUENCE [LARGE SCALE GENOMIC DNA]</scope>
    <source>
        <strain evidence="14">ATCC 24927 / CBS 115.81 / DSM 1491</strain>
    </source>
</reference>
<comment type="similarity">
    <text evidence="2 10">Belongs to the HEATR1/UTP10 family.</text>
</comment>
<dbReference type="OMA" id="NDVMWKQ"/>
<evidence type="ECO:0000256" key="8">
    <source>
        <dbReference type="ARBA" id="ARBA00023274"/>
    </source>
</evidence>
<dbReference type="InterPro" id="IPR011989">
    <property type="entry name" value="ARM-like"/>
</dbReference>
<evidence type="ECO:0000256" key="3">
    <source>
        <dbReference type="ARBA" id="ARBA00011399"/>
    </source>
</evidence>
<organism evidence="13 14">
    <name type="scientific">Arthrobotrys oligospora (strain ATCC 24927 / CBS 115.81 / DSM 1491)</name>
    <name type="common">Nematode-trapping fungus</name>
    <name type="synonym">Didymozoophaga oligospora</name>
    <dbReference type="NCBI Taxonomy" id="756982"/>
    <lineage>
        <taxon>Eukaryota</taxon>
        <taxon>Fungi</taxon>
        <taxon>Dikarya</taxon>
        <taxon>Ascomycota</taxon>
        <taxon>Pezizomycotina</taxon>
        <taxon>Orbiliomycetes</taxon>
        <taxon>Orbiliales</taxon>
        <taxon>Orbiliaceae</taxon>
        <taxon>Orbilia</taxon>
        <taxon>Orbilia oligospora</taxon>
    </lineage>
</organism>
<keyword evidence="8 10" id="KW-0687">Ribonucleoprotein</keyword>
<dbReference type="InParanoid" id="G1XJC8"/>
<dbReference type="InterPro" id="IPR012954">
    <property type="entry name" value="BP28_C_dom"/>
</dbReference>
<evidence type="ECO:0000259" key="12">
    <source>
        <dbReference type="SMART" id="SM01036"/>
    </source>
</evidence>
<dbReference type="GO" id="GO:0034455">
    <property type="term" value="C:t-UTP complex"/>
    <property type="evidence" value="ECO:0007669"/>
    <property type="project" value="TreeGrafter"/>
</dbReference>
<comment type="subunit">
    <text evidence="3 10">Component of the ribosomal small subunit (SSU) processome.</text>
</comment>